<keyword evidence="7" id="KW-1185">Reference proteome</keyword>
<dbReference type="NCBIfam" id="TIGR01733">
    <property type="entry name" value="AA-adenyl-dom"/>
    <property type="match status" value="1"/>
</dbReference>
<dbReference type="InterPro" id="IPR020845">
    <property type="entry name" value="AMP-binding_CS"/>
</dbReference>
<dbReference type="InterPro" id="IPR025110">
    <property type="entry name" value="AMP-bd_C"/>
</dbReference>
<evidence type="ECO:0000259" key="5">
    <source>
        <dbReference type="PROSITE" id="PS50075"/>
    </source>
</evidence>
<dbReference type="InterPro" id="IPR000873">
    <property type="entry name" value="AMP-dep_synth/lig_dom"/>
</dbReference>
<feature type="compositionally biased region" description="Low complexity" evidence="4">
    <location>
        <begin position="1050"/>
        <end position="1061"/>
    </location>
</feature>
<evidence type="ECO:0000313" key="7">
    <source>
        <dbReference type="Proteomes" id="UP001500908"/>
    </source>
</evidence>
<dbReference type="Gene3D" id="2.30.38.10">
    <property type="entry name" value="Luciferase, Domain 3"/>
    <property type="match status" value="1"/>
</dbReference>
<dbReference type="PROSITE" id="PS00012">
    <property type="entry name" value="PHOSPHOPANTETHEINE"/>
    <property type="match status" value="1"/>
</dbReference>
<reference evidence="7" key="1">
    <citation type="journal article" date="2019" name="Int. J. Syst. Evol. Microbiol.">
        <title>The Global Catalogue of Microorganisms (GCM) 10K type strain sequencing project: providing services to taxonomists for standard genome sequencing and annotation.</title>
        <authorList>
            <consortium name="The Broad Institute Genomics Platform"/>
            <consortium name="The Broad Institute Genome Sequencing Center for Infectious Disease"/>
            <person name="Wu L."/>
            <person name="Ma J."/>
        </authorList>
    </citation>
    <scope>NUCLEOTIDE SEQUENCE [LARGE SCALE GENOMIC DNA]</scope>
    <source>
        <strain evidence="7">JCM 17137</strain>
    </source>
</reference>
<proteinExistence type="predicted"/>
<dbReference type="EMBL" id="BAABDD010000002">
    <property type="protein sequence ID" value="GAA3728710.1"/>
    <property type="molecule type" value="Genomic_DNA"/>
</dbReference>
<dbReference type="InterPro" id="IPR036736">
    <property type="entry name" value="ACP-like_sf"/>
</dbReference>
<dbReference type="SUPFAM" id="SSF52777">
    <property type="entry name" value="CoA-dependent acyltransferases"/>
    <property type="match status" value="2"/>
</dbReference>
<organism evidence="6 7">
    <name type="scientific">Salinactinospora qingdaonensis</name>
    <dbReference type="NCBI Taxonomy" id="702744"/>
    <lineage>
        <taxon>Bacteria</taxon>
        <taxon>Bacillati</taxon>
        <taxon>Actinomycetota</taxon>
        <taxon>Actinomycetes</taxon>
        <taxon>Streptosporangiales</taxon>
        <taxon>Nocardiopsidaceae</taxon>
        <taxon>Salinactinospora</taxon>
    </lineage>
</organism>
<evidence type="ECO:0000256" key="1">
    <source>
        <dbReference type="ARBA" id="ARBA00001957"/>
    </source>
</evidence>
<name>A0ABP7F393_9ACTN</name>
<dbReference type="InterPro" id="IPR006162">
    <property type="entry name" value="Ppantetheine_attach_site"/>
</dbReference>
<dbReference type="SUPFAM" id="SSF56801">
    <property type="entry name" value="Acetyl-CoA synthetase-like"/>
    <property type="match status" value="1"/>
</dbReference>
<feature type="region of interest" description="Disordered" evidence="4">
    <location>
        <begin position="960"/>
        <end position="981"/>
    </location>
</feature>
<sequence length="1093" mass="114694">MSQPNPASSALEDVLPLTPLQEGMLFHAQHDRRDVYTVQTTVELAGPVDTGRLRAALAALLQRHPNLRAGFFFEDIDQPVQFIAATVAPPLREVDATSGSGEVARRLDEIAREELQRPFDLTEPPLLRCALVRTGAETSVLLLTNHHIVLDGWSLPILVRELLESYAAAGDTTALPPAPPFRAHLEWLAAQDGDAAETAWRAVLADDPPEPTLLAAGDTTSDTTVGEDAGALVPRPAVTLSDAQAAQLTDAAARAGVTVNSLLRAAWALTLARRTGRDDVVFGATVSGRPPQVPGVESMVGLFITTVPVRVRLRPQESVADLARRVQDERNALLDHEHIGLGRIQRLVGPTPLFDSLLVVENYPLDPSLRERSYAGVRVRDFGMRDATHYPATLVALPGGEPRFELGYRPAAISHERAQELLTEFTATLTGAVADLERPARAVAVVPEAERTQLERFTTGPAHPVAPATLVDVVGGVGVGGGLVALVDEWGGEVSFGEFGVRVARLARVLIGRGVGPGVAVGVAMPRSVESVVAVHAVVAAGGVYVPLDVEYPGARLAAMVADAGVALVVTVGEVASVVPEGVARLVVDDAGVVAEVAVQSGEPVGVGERLGVVVPGDVAYVVFTSGSTGRPKGVAVSHGAVVNRLVWMQARYGLVASDRVLHKTPVGFDVSVWELFWPLMVGAGLVVAGAGRHRDAGYVVGLVRQRSVSVCHFVPSMLAAVVEEPSLAGCGSLRWVFASGEVLPGGVVAALWRVLPGVGVHNLYGPTEAAVDVTAYGCVEGIGSGGVPIGRPISNTHTYVLDRWLRQVPPGAVGELYLSGVQVALGYVGRAGVSAERFVADPFGPAGTRMYRTGDLVRWRGDGVLEFLGRTDHQVKVRGVRVELGEIEAVLAERAEVAHAVVLARTDVGTTTTLVGYLVATAGAAIDTEQVLTELAGRLPAAMVPTTLVELDHLPTTTNGKLDRAALPAPTLTPTTTRTPHTETEAAVCAAFAAVLGSSPIGVDDDFFRLGGDSISSIRLVTELARAGITVTARDVFAAPTPAALAQLARPGGDAAARSPEPAPEPTAQPQPLVDLGEDQFAALEQLWRDGQ</sequence>
<dbReference type="PANTHER" id="PTHR45527:SF1">
    <property type="entry name" value="FATTY ACID SYNTHASE"/>
    <property type="match status" value="1"/>
</dbReference>
<dbReference type="Pfam" id="PF00501">
    <property type="entry name" value="AMP-binding"/>
    <property type="match status" value="1"/>
</dbReference>
<comment type="caution">
    <text evidence="6">The sequence shown here is derived from an EMBL/GenBank/DDBJ whole genome shotgun (WGS) entry which is preliminary data.</text>
</comment>
<gene>
    <name evidence="6" type="ORF">GCM10022402_06700</name>
</gene>
<dbReference type="Proteomes" id="UP001500908">
    <property type="component" value="Unassembled WGS sequence"/>
</dbReference>
<dbReference type="Pfam" id="PF00550">
    <property type="entry name" value="PP-binding"/>
    <property type="match status" value="1"/>
</dbReference>
<dbReference type="InterPro" id="IPR029058">
    <property type="entry name" value="AB_hydrolase_fold"/>
</dbReference>
<dbReference type="Gene3D" id="3.30.300.30">
    <property type="match status" value="1"/>
</dbReference>
<dbReference type="Pfam" id="PF00668">
    <property type="entry name" value="Condensation"/>
    <property type="match status" value="1"/>
</dbReference>
<evidence type="ECO:0000313" key="6">
    <source>
        <dbReference type="EMBL" id="GAA3728710.1"/>
    </source>
</evidence>
<dbReference type="CDD" id="cd19543">
    <property type="entry name" value="DCL_NRPS"/>
    <property type="match status" value="1"/>
</dbReference>
<dbReference type="SMART" id="SM00823">
    <property type="entry name" value="PKS_PP"/>
    <property type="match status" value="1"/>
</dbReference>
<dbReference type="InterPro" id="IPR001242">
    <property type="entry name" value="Condensation_dom"/>
</dbReference>
<comment type="cofactor">
    <cofactor evidence="1">
        <name>pantetheine 4'-phosphate</name>
        <dbReference type="ChEBI" id="CHEBI:47942"/>
    </cofactor>
</comment>
<evidence type="ECO:0000256" key="2">
    <source>
        <dbReference type="ARBA" id="ARBA00022450"/>
    </source>
</evidence>
<dbReference type="Gene3D" id="3.40.50.980">
    <property type="match status" value="2"/>
</dbReference>
<dbReference type="PROSITE" id="PS50075">
    <property type="entry name" value="CARRIER"/>
    <property type="match status" value="1"/>
</dbReference>
<feature type="domain" description="Carrier" evidence="5">
    <location>
        <begin position="980"/>
        <end position="1054"/>
    </location>
</feature>
<dbReference type="Gene3D" id="3.30.559.30">
    <property type="entry name" value="Nonribosomal peptide synthetase, condensation domain"/>
    <property type="match status" value="1"/>
</dbReference>
<dbReference type="InterPro" id="IPR045851">
    <property type="entry name" value="AMP-bd_C_sf"/>
</dbReference>
<dbReference type="PANTHER" id="PTHR45527">
    <property type="entry name" value="NONRIBOSOMAL PEPTIDE SYNTHETASE"/>
    <property type="match status" value="1"/>
</dbReference>
<dbReference type="InterPro" id="IPR020806">
    <property type="entry name" value="PKS_PP-bd"/>
</dbReference>
<protein>
    <recommendedName>
        <fullName evidence="5">Carrier domain-containing protein</fullName>
    </recommendedName>
</protein>
<dbReference type="PROSITE" id="PS00455">
    <property type="entry name" value="AMP_BINDING"/>
    <property type="match status" value="1"/>
</dbReference>
<feature type="compositionally biased region" description="Low complexity" evidence="4">
    <location>
        <begin position="966"/>
        <end position="981"/>
    </location>
</feature>
<dbReference type="Pfam" id="PF13193">
    <property type="entry name" value="AMP-binding_C"/>
    <property type="match status" value="1"/>
</dbReference>
<evidence type="ECO:0000256" key="3">
    <source>
        <dbReference type="ARBA" id="ARBA00022553"/>
    </source>
</evidence>
<accession>A0ABP7F393</accession>
<keyword evidence="3" id="KW-0597">Phosphoprotein</keyword>
<dbReference type="RefSeq" id="WP_344967111.1">
    <property type="nucleotide sequence ID" value="NZ_BAABDD010000002.1"/>
</dbReference>
<dbReference type="Gene3D" id="3.40.50.1820">
    <property type="entry name" value="alpha/beta hydrolase"/>
    <property type="match status" value="1"/>
</dbReference>
<dbReference type="SUPFAM" id="SSF47336">
    <property type="entry name" value="ACP-like"/>
    <property type="match status" value="1"/>
</dbReference>
<evidence type="ECO:0000256" key="4">
    <source>
        <dbReference type="SAM" id="MobiDB-lite"/>
    </source>
</evidence>
<dbReference type="InterPro" id="IPR023213">
    <property type="entry name" value="CAT-like_dom_sf"/>
</dbReference>
<dbReference type="InterPro" id="IPR009081">
    <property type="entry name" value="PP-bd_ACP"/>
</dbReference>
<keyword evidence="2" id="KW-0596">Phosphopantetheine</keyword>
<dbReference type="Gene3D" id="3.30.559.10">
    <property type="entry name" value="Chloramphenicol acetyltransferase-like domain"/>
    <property type="match status" value="1"/>
</dbReference>
<dbReference type="InterPro" id="IPR010071">
    <property type="entry name" value="AA_adenyl_dom"/>
</dbReference>
<feature type="region of interest" description="Disordered" evidence="4">
    <location>
        <begin position="1050"/>
        <end position="1076"/>
    </location>
</feature>